<dbReference type="EMBL" id="VJMJ01000167">
    <property type="protein sequence ID" value="KAF0729190.1"/>
    <property type="molecule type" value="Genomic_DNA"/>
</dbReference>
<evidence type="ECO:0000256" key="6">
    <source>
        <dbReference type="ARBA" id="ARBA00022932"/>
    </source>
</evidence>
<dbReference type="InterPro" id="IPR023211">
    <property type="entry name" value="DNA_pol_palm_dom_sf"/>
</dbReference>
<dbReference type="EC" id="2.7.7.7" evidence="2"/>
<evidence type="ECO:0000313" key="10">
    <source>
        <dbReference type="EMBL" id="KAF0729190.1"/>
    </source>
</evidence>
<keyword evidence="3" id="KW-0808">Transferase</keyword>
<accession>A0A6G0WP93</accession>
<evidence type="ECO:0000256" key="7">
    <source>
        <dbReference type="ARBA" id="ARBA00023125"/>
    </source>
</evidence>
<reference evidence="10 11" key="1">
    <citation type="submission" date="2019-07" db="EMBL/GenBank/DDBJ databases">
        <title>Genomics analysis of Aphanomyces spp. identifies a new class of oomycete effector associated with host adaptation.</title>
        <authorList>
            <person name="Gaulin E."/>
        </authorList>
    </citation>
    <scope>NUCLEOTIDE SEQUENCE [LARGE SCALE GENOMIC DNA]</scope>
    <source>
        <strain evidence="10 11">ATCC 201684</strain>
    </source>
</reference>
<evidence type="ECO:0000313" key="11">
    <source>
        <dbReference type="Proteomes" id="UP000481153"/>
    </source>
</evidence>
<dbReference type="PANTHER" id="PTHR48144">
    <property type="entry name" value="DNA-DIRECTED DNA POLYMERASE"/>
    <property type="match status" value="1"/>
</dbReference>
<dbReference type="Gene3D" id="3.90.1600.10">
    <property type="entry name" value="Palm domain of DNA polymerase"/>
    <property type="match status" value="1"/>
</dbReference>
<feature type="domain" description="DNA-directed DNA polymerase family B mitochondria/virus" evidence="9">
    <location>
        <begin position="476"/>
        <end position="701"/>
    </location>
</feature>
<dbReference type="GO" id="GO:0006260">
    <property type="term" value="P:DNA replication"/>
    <property type="evidence" value="ECO:0007669"/>
    <property type="project" value="UniProtKB-KW"/>
</dbReference>
<name>A0A6G0WP93_9STRA</name>
<gene>
    <name evidence="10" type="ORF">Ae201684_013167</name>
</gene>
<evidence type="ECO:0000256" key="2">
    <source>
        <dbReference type="ARBA" id="ARBA00012417"/>
    </source>
</evidence>
<keyword evidence="11" id="KW-1185">Reference proteome</keyword>
<dbReference type="AlphaFoldDB" id="A0A6G0WP93"/>
<comment type="catalytic activity">
    <reaction evidence="8">
        <text>DNA(n) + a 2'-deoxyribonucleoside 5'-triphosphate = DNA(n+1) + diphosphate</text>
        <dbReference type="Rhea" id="RHEA:22508"/>
        <dbReference type="Rhea" id="RHEA-COMP:17339"/>
        <dbReference type="Rhea" id="RHEA-COMP:17340"/>
        <dbReference type="ChEBI" id="CHEBI:33019"/>
        <dbReference type="ChEBI" id="CHEBI:61560"/>
        <dbReference type="ChEBI" id="CHEBI:173112"/>
        <dbReference type="EC" id="2.7.7.7"/>
    </reaction>
</comment>
<dbReference type="PANTHER" id="PTHR48144:SF2">
    <property type="entry name" value="DNA-DIRECTED DNA POLYMERASE"/>
    <property type="match status" value="1"/>
</dbReference>
<dbReference type="SUPFAM" id="SSF56672">
    <property type="entry name" value="DNA/RNA polymerases"/>
    <property type="match status" value="1"/>
</dbReference>
<dbReference type="InterPro" id="IPR012337">
    <property type="entry name" value="RNaseH-like_sf"/>
</dbReference>
<keyword evidence="7" id="KW-0238">DNA-binding</keyword>
<evidence type="ECO:0000256" key="4">
    <source>
        <dbReference type="ARBA" id="ARBA00022695"/>
    </source>
</evidence>
<dbReference type="InterPro" id="IPR004868">
    <property type="entry name" value="DNA-dir_DNA_pol_B_mt/vir"/>
</dbReference>
<dbReference type="InterPro" id="IPR043502">
    <property type="entry name" value="DNA/RNA_pol_sf"/>
</dbReference>
<keyword evidence="6" id="KW-0239">DNA-directed DNA polymerase</keyword>
<evidence type="ECO:0000256" key="5">
    <source>
        <dbReference type="ARBA" id="ARBA00022705"/>
    </source>
</evidence>
<comment type="caution">
    <text evidence="10">The sequence shown here is derived from an EMBL/GenBank/DDBJ whole genome shotgun (WGS) entry which is preliminary data.</text>
</comment>
<dbReference type="Pfam" id="PF03175">
    <property type="entry name" value="DNA_pol_B_2"/>
    <property type="match status" value="1"/>
</dbReference>
<dbReference type="InterPro" id="IPR036397">
    <property type="entry name" value="RNaseH_sf"/>
</dbReference>
<keyword evidence="4" id="KW-0548">Nucleotidyltransferase</keyword>
<sequence length="983" mass="112914">MSSKTNNAIKANKAKSVIYQQAKSLGLPVWWQMQAPRIQNILINHQRQFDAQTKIASLFKASKAKKQLNDLKALKRINAFQTTTILLDSFKRIRPSIYAPADKNLLVHFLDEDGSTLRTYHLNSHQVSIDDLYISQENEYSSGADVDLNILTTTMVRLEWIDDPKQSRSARKNFFRYLTKADYMLDQFQVYPESPDGLPQSSEIPCFLYALEQAGVSKTTVNKVKQIMFHLGITTNLLKKVAKKFNLRLDVKSYKLNANGKKSYNINSYGPHSKHVIHLGLTRKHIFAIKPTRITTFALNHPEFVKQEGSTEFALRNGLITYNSSRIKFLDSFEVISHLYHNRDELLIPITQSNVPRLLNNEYQKVDSLSEEDFSDDSFKEIGRVDGKMKFGQSPFNQVINRYTKQYEEIINFNVIYFDFETLVEDGEHVAYCISYIILKYKFRKLHSTGDTQHFYGFDCAEHFLEAIPENSHNLLWTHNAGFDLRFLMKHVSSFSQNSNIIECGTRLKQAHCFYKSSELIIKCTMSFINSKLANLPKMFKDVSKGLSLEKESFPHDLINASNFKSMWKLSYLDGFEDKDAMIANATKIGAVIEDQIDIQKYAIHYCNRDVDVLHHCFESFRSMVIDRFNIDVYRFISMPSIAYAIQHNQGCFDGCFEQNGVALGFIRQAIVGGRVMTRDNEKHHVKHQLADFDAVSLYPSGQSILPGYVRGRAKFFKDSVPETADYYIARVRFDSIGKRRNFPLSSIQQDGSRNFTNDIVGQTMVLGKQALEDIAEFQGVQYTVIEGCYWDNGFNSKIVDTVKELFDERLKLKKQGNTLQEGMKRCSTALTGADRNAEHTRKQIHKLISRTPITDDLALFEEHKYLYEHYSPAHLGVQILDASKHIMNEVMCLAEDINARIWYQDTDSMHIDRDAISKLAEAFRAKYGRELIGNQMGQFHIDFDLKGSEGEVYSKESIFLGKKNYLDVLACDGNDVEGHQFA</sequence>
<dbReference type="Gene3D" id="3.30.420.10">
    <property type="entry name" value="Ribonuclease H-like superfamily/Ribonuclease H"/>
    <property type="match status" value="1"/>
</dbReference>
<dbReference type="VEuPathDB" id="FungiDB:AeMF1_018322"/>
<evidence type="ECO:0000256" key="1">
    <source>
        <dbReference type="ARBA" id="ARBA00005755"/>
    </source>
</evidence>
<keyword evidence="5" id="KW-0235">DNA replication</keyword>
<proteinExistence type="inferred from homology"/>
<dbReference type="GO" id="GO:0000166">
    <property type="term" value="F:nucleotide binding"/>
    <property type="evidence" value="ECO:0007669"/>
    <property type="project" value="InterPro"/>
</dbReference>
<evidence type="ECO:0000259" key="9">
    <source>
        <dbReference type="Pfam" id="PF03175"/>
    </source>
</evidence>
<protein>
    <recommendedName>
        <fullName evidence="2">DNA-directed DNA polymerase</fullName>
        <ecNumber evidence="2">2.7.7.7</ecNumber>
    </recommendedName>
</protein>
<organism evidence="10 11">
    <name type="scientific">Aphanomyces euteiches</name>
    <dbReference type="NCBI Taxonomy" id="100861"/>
    <lineage>
        <taxon>Eukaryota</taxon>
        <taxon>Sar</taxon>
        <taxon>Stramenopiles</taxon>
        <taxon>Oomycota</taxon>
        <taxon>Saprolegniomycetes</taxon>
        <taxon>Saprolegniales</taxon>
        <taxon>Verrucalvaceae</taxon>
        <taxon>Aphanomyces</taxon>
    </lineage>
</organism>
<dbReference type="GO" id="GO:0003677">
    <property type="term" value="F:DNA binding"/>
    <property type="evidence" value="ECO:0007669"/>
    <property type="project" value="UniProtKB-KW"/>
</dbReference>
<dbReference type="GO" id="GO:0003887">
    <property type="term" value="F:DNA-directed DNA polymerase activity"/>
    <property type="evidence" value="ECO:0007669"/>
    <property type="project" value="UniProtKB-KW"/>
</dbReference>
<evidence type="ECO:0000256" key="8">
    <source>
        <dbReference type="ARBA" id="ARBA00049244"/>
    </source>
</evidence>
<dbReference type="Proteomes" id="UP000481153">
    <property type="component" value="Unassembled WGS sequence"/>
</dbReference>
<dbReference type="SUPFAM" id="SSF53098">
    <property type="entry name" value="Ribonuclease H-like"/>
    <property type="match status" value="1"/>
</dbReference>
<comment type="similarity">
    <text evidence="1">Belongs to the DNA polymerase type-B family.</text>
</comment>
<evidence type="ECO:0000256" key="3">
    <source>
        <dbReference type="ARBA" id="ARBA00022679"/>
    </source>
</evidence>